<dbReference type="InterPro" id="IPR040092">
    <property type="entry name" value="TBRG1"/>
</dbReference>
<dbReference type="AlphaFoldDB" id="A0AAD5TRB9"/>
<dbReference type="SMART" id="SM00541">
    <property type="entry name" value="FYRN"/>
    <property type="match status" value="1"/>
</dbReference>
<dbReference type="InterPro" id="IPR003889">
    <property type="entry name" value="FYrich_C"/>
</dbReference>
<dbReference type="PROSITE" id="PS51543">
    <property type="entry name" value="FYRC"/>
    <property type="match status" value="1"/>
</dbReference>
<feature type="compositionally biased region" description="Low complexity" evidence="3">
    <location>
        <begin position="334"/>
        <end position="354"/>
    </location>
</feature>
<dbReference type="Pfam" id="PF05964">
    <property type="entry name" value="FYRN"/>
    <property type="match status" value="1"/>
</dbReference>
<sequence>MPPSATPKGRKEKTPSSANPTEEKYKLLKRQLKETLESHDHITSKLKRARSKISHLKREKDLLLDRLERYERPTLSDSESESASSSSGSNSDVSSESSDTPQNGNGRKAKRLKTTHPVQSQLTQVQDQQQPSSSREATPSKSSGRGRAKRPPVVSRLRKIQHVPRDEYGQPVLPLHMGIFTLFSLGTIVYDRKAYHTERYIYPVGYKMSRSYASTVHPDRQTSYTCSISDGGESPLFHITPEDAPDNPVTATTATGAWTVIIKAANAIRQRETSNSASGPDYFGISHPTVLALIQELPNANLCDGYVIQEFEETTGRSAKRTTSKSEKPSDQRLPSASPLPSSDAYASPSYASPHGTPRYHPAAISNFEVVHRPYHEASSPRANYPSEVPEWSDRGSAGYEDDIGSRGTSLAGEVRSEEEGFAHGNHRTGGGSESSGDP</sequence>
<evidence type="ECO:0000256" key="2">
    <source>
        <dbReference type="ARBA" id="ARBA00023242"/>
    </source>
</evidence>
<dbReference type="PANTHER" id="PTHR22715">
    <property type="entry name" value="TRANSFORMING GROWTH FACTOR BETA REGULATED GENE 1"/>
    <property type="match status" value="1"/>
</dbReference>
<reference evidence="4" key="1">
    <citation type="submission" date="2020-05" db="EMBL/GenBank/DDBJ databases">
        <title>Phylogenomic resolution of chytrid fungi.</title>
        <authorList>
            <person name="Stajich J.E."/>
            <person name="Amses K."/>
            <person name="Simmons R."/>
            <person name="Seto K."/>
            <person name="Myers J."/>
            <person name="Bonds A."/>
            <person name="Quandt C.A."/>
            <person name="Barry K."/>
            <person name="Liu P."/>
            <person name="Grigoriev I."/>
            <person name="Longcore J.E."/>
            <person name="James T.Y."/>
        </authorList>
    </citation>
    <scope>NUCLEOTIDE SEQUENCE</scope>
    <source>
        <strain evidence="4">JEL0379</strain>
    </source>
</reference>
<organism evidence="4 5">
    <name type="scientific">Geranomyces variabilis</name>
    <dbReference type="NCBI Taxonomy" id="109894"/>
    <lineage>
        <taxon>Eukaryota</taxon>
        <taxon>Fungi</taxon>
        <taxon>Fungi incertae sedis</taxon>
        <taxon>Chytridiomycota</taxon>
        <taxon>Chytridiomycota incertae sedis</taxon>
        <taxon>Chytridiomycetes</taxon>
        <taxon>Spizellomycetales</taxon>
        <taxon>Powellomycetaceae</taxon>
        <taxon>Geranomyces</taxon>
    </lineage>
</organism>
<keyword evidence="5" id="KW-1185">Reference proteome</keyword>
<feature type="region of interest" description="Disordered" evidence="3">
    <location>
        <begin position="378"/>
        <end position="439"/>
    </location>
</feature>
<evidence type="ECO:0000313" key="4">
    <source>
        <dbReference type="EMBL" id="KAJ3182687.1"/>
    </source>
</evidence>
<dbReference type="Gene3D" id="3.30.160.360">
    <property type="match status" value="1"/>
</dbReference>
<feature type="compositionally biased region" description="Basic residues" evidence="3">
    <location>
        <begin position="144"/>
        <end position="157"/>
    </location>
</feature>
<feature type="compositionally biased region" description="Basic and acidic residues" evidence="3">
    <location>
        <begin position="56"/>
        <end position="74"/>
    </location>
</feature>
<feature type="compositionally biased region" description="Gly residues" evidence="3">
    <location>
        <begin position="428"/>
        <end position="439"/>
    </location>
</feature>
<feature type="compositionally biased region" description="Low complexity" evidence="3">
    <location>
        <begin position="119"/>
        <end position="134"/>
    </location>
</feature>
<feature type="compositionally biased region" description="Low complexity" evidence="3">
    <location>
        <begin position="81"/>
        <end position="99"/>
    </location>
</feature>
<accession>A0AAD5TRB9</accession>
<keyword evidence="2" id="KW-0539">Nucleus</keyword>
<dbReference type="EMBL" id="JADGJQ010000008">
    <property type="protein sequence ID" value="KAJ3182687.1"/>
    <property type="molecule type" value="Genomic_DNA"/>
</dbReference>
<dbReference type="GO" id="GO:0051726">
    <property type="term" value="P:regulation of cell cycle"/>
    <property type="evidence" value="ECO:0007669"/>
    <property type="project" value="TreeGrafter"/>
</dbReference>
<feature type="region of interest" description="Disordered" evidence="3">
    <location>
        <begin position="1"/>
        <end position="24"/>
    </location>
</feature>
<evidence type="ECO:0000256" key="3">
    <source>
        <dbReference type="SAM" id="MobiDB-lite"/>
    </source>
</evidence>
<feature type="region of interest" description="Disordered" evidence="3">
    <location>
        <begin position="39"/>
        <end position="157"/>
    </location>
</feature>
<dbReference type="Proteomes" id="UP001212152">
    <property type="component" value="Unassembled WGS sequence"/>
</dbReference>
<dbReference type="PROSITE" id="PS51542">
    <property type="entry name" value="FYRN"/>
    <property type="match status" value="1"/>
</dbReference>
<comment type="caution">
    <text evidence="4">The sequence shown here is derived from an EMBL/GenBank/DDBJ whole genome shotgun (WGS) entry which is preliminary data.</text>
</comment>
<dbReference type="GO" id="GO:0005634">
    <property type="term" value="C:nucleus"/>
    <property type="evidence" value="ECO:0007669"/>
    <property type="project" value="UniProtKB-SubCell"/>
</dbReference>
<comment type="subcellular location">
    <subcellularLocation>
        <location evidence="1">Nucleus</location>
    </subcellularLocation>
</comment>
<evidence type="ECO:0000256" key="1">
    <source>
        <dbReference type="ARBA" id="ARBA00004123"/>
    </source>
</evidence>
<evidence type="ECO:0000313" key="5">
    <source>
        <dbReference type="Proteomes" id="UP001212152"/>
    </source>
</evidence>
<dbReference type="InterPro" id="IPR003888">
    <property type="entry name" value="FYrich_N"/>
</dbReference>
<dbReference type="PANTHER" id="PTHR22715:SF0">
    <property type="entry name" value="TRANSFORMING GROWTH FACTOR BETA REGULATOR 1"/>
    <property type="match status" value="1"/>
</dbReference>
<feature type="region of interest" description="Disordered" evidence="3">
    <location>
        <begin position="315"/>
        <end position="358"/>
    </location>
</feature>
<dbReference type="Pfam" id="PF05965">
    <property type="entry name" value="FYRC"/>
    <property type="match status" value="1"/>
</dbReference>
<proteinExistence type="predicted"/>
<protein>
    <submittedName>
        <fullName evidence="4">Uncharacterized protein</fullName>
    </submittedName>
</protein>
<name>A0AAD5TRB9_9FUNG</name>
<feature type="compositionally biased region" description="Basic residues" evidence="3">
    <location>
        <begin position="44"/>
        <end position="55"/>
    </location>
</feature>
<gene>
    <name evidence="4" type="ORF">HDU87_008026</name>
</gene>